<feature type="transmembrane region" description="Helical" evidence="1">
    <location>
        <begin position="42"/>
        <end position="62"/>
    </location>
</feature>
<reference evidence="2 3" key="1">
    <citation type="submission" date="2015-01" db="EMBL/GenBank/DDBJ databases">
        <title>Evolution of Trichinella species and genotypes.</title>
        <authorList>
            <person name="Korhonen P.K."/>
            <person name="Edoardo P."/>
            <person name="Giuseppe L.R."/>
            <person name="Gasser R.B."/>
        </authorList>
    </citation>
    <scope>NUCLEOTIDE SEQUENCE [LARGE SCALE GENOMIC DNA]</scope>
    <source>
        <strain evidence="2">ISS37</strain>
    </source>
</reference>
<dbReference type="OrthoDB" id="5913111at2759"/>
<evidence type="ECO:0000313" key="3">
    <source>
        <dbReference type="Proteomes" id="UP000054630"/>
    </source>
</evidence>
<accession>A0A0V0S0L7</accession>
<protein>
    <submittedName>
        <fullName evidence="2">Uncharacterized protein</fullName>
    </submittedName>
</protein>
<keyword evidence="1" id="KW-1133">Transmembrane helix</keyword>
<proteinExistence type="predicted"/>
<evidence type="ECO:0000256" key="1">
    <source>
        <dbReference type="SAM" id="Phobius"/>
    </source>
</evidence>
<sequence length="131" mass="15768">MPPIELVPDDFRPELLFKPANISQIFKHVNYEFEKYDHFWWMPYYFTALGFILLIIIVNFAMSGPVLRSMLFGLTGSQAVLKEAEKLIIEQRPKKYGDRFRELEEYDEWENLMEAYSELKKLKQYFINEID</sequence>
<comment type="caution">
    <text evidence="2">The sequence shown here is derived from an EMBL/GenBank/DDBJ whole genome shotgun (WGS) entry which is preliminary data.</text>
</comment>
<gene>
    <name evidence="2" type="ORF">T07_426</name>
</gene>
<dbReference type="EMBL" id="JYDL01000050">
    <property type="protein sequence ID" value="KRX20302.1"/>
    <property type="molecule type" value="Genomic_DNA"/>
</dbReference>
<keyword evidence="3" id="KW-1185">Reference proteome</keyword>
<evidence type="ECO:0000313" key="2">
    <source>
        <dbReference type="EMBL" id="KRX20302.1"/>
    </source>
</evidence>
<organism evidence="2 3">
    <name type="scientific">Trichinella nelsoni</name>
    <dbReference type="NCBI Taxonomy" id="6336"/>
    <lineage>
        <taxon>Eukaryota</taxon>
        <taxon>Metazoa</taxon>
        <taxon>Ecdysozoa</taxon>
        <taxon>Nematoda</taxon>
        <taxon>Enoplea</taxon>
        <taxon>Dorylaimia</taxon>
        <taxon>Trichinellida</taxon>
        <taxon>Trichinellidae</taxon>
        <taxon>Trichinella</taxon>
    </lineage>
</organism>
<name>A0A0V0S0L7_9BILA</name>
<keyword evidence="1" id="KW-0812">Transmembrane</keyword>
<keyword evidence="1" id="KW-0472">Membrane</keyword>
<dbReference type="Proteomes" id="UP000054630">
    <property type="component" value="Unassembled WGS sequence"/>
</dbReference>
<dbReference type="AlphaFoldDB" id="A0A0V0S0L7"/>